<proteinExistence type="predicted"/>
<feature type="transmembrane region" description="Helical" evidence="1">
    <location>
        <begin position="375"/>
        <end position="392"/>
    </location>
</feature>
<gene>
    <name evidence="2" type="ORF">SAMN05192575_101656</name>
</gene>
<evidence type="ECO:0000256" key="1">
    <source>
        <dbReference type="SAM" id="Phobius"/>
    </source>
</evidence>
<keyword evidence="1" id="KW-1133">Transmembrane helix</keyword>
<feature type="transmembrane region" description="Helical" evidence="1">
    <location>
        <begin position="399"/>
        <end position="418"/>
    </location>
</feature>
<accession>A0A1I0W2N2</accession>
<name>A0A1I0W2N2_9ACTN</name>
<dbReference type="AlphaFoldDB" id="A0A1I0W2N2"/>
<organism evidence="2 3">
    <name type="scientific">Nocardioides alpinus</name>
    <dbReference type="NCBI Taxonomy" id="748909"/>
    <lineage>
        <taxon>Bacteria</taxon>
        <taxon>Bacillati</taxon>
        <taxon>Actinomycetota</taxon>
        <taxon>Actinomycetes</taxon>
        <taxon>Propionibacteriales</taxon>
        <taxon>Nocardioidaceae</taxon>
        <taxon>Nocardioides</taxon>
    </lineage>
</organism>
<feature type="transmembrane region" description="Helical" evidence="1">
    <location>
        <begin position="351"/>
        <end position="369"/>
    </location>
</feature>
<dbReference type="Proteomes" id="UP000199113">
    <property type="component" value="Unassembled WGS sequence"/>
</dbReference>
<feature type="transmembrane region" description="Helical" evidence="1">
    <location>
        <begin position="319"/>
        <end position="339"/>
    </location>
</feature>
<dbReference type="STRING" id="748909.SAMN05192575_101656"/>
<reference evidence="2" key="1">
    <citation type="submission" date="2016-10" db="EMBL/GenBank/DDBJ databases">
        <authorList>
            <person name="de Groot N.N."/>
        </authorList>
    </citation>
    <scope>NUCLEOTIDE SEQUENCE [LARGE SCALE GENOMIC DNA]</scope>
    <source>
        <strain evidence="2">CGMCC 1.10697</strain>
    </source>
</reference>
<dbReference type="EMBL" id="FOKC01000001">
    <property type="protein sequence ID" value="SFA82902.1"/>
    <property type="molecule type" value="Genomic_DNA"/>
</dbReference>
<evidence type="ECO:0000313" key="2">
    <source>
        <dbReference type="EMBL" id="SFA82902.1"/>
    </source>
</evidence>
<keyword evidence="1" id="KW-0812">Transmembrane</keyword>
<feature type="transmembrane region" description="Helical" evidence="1">
    <location>
        <begin position="119"/>
        <end position="135"/>
    </location>
</feature>
<sequence length="440" mass="46409">METELSLPRTRVGSDRVFAWACFAGTWLALVATGASAQVYDAVVYVDSAQLIVDGTPPPDDYGFRGALTALIYLPTAVATKVGLSGDVGVLLQNSALLAALGSFLLPSLLAAAGARSRARTVACCVLVLVVLGRFAPPGLMDIWALAAALGAVLLLARPDRWRVAAAGALLGTAINLRPAYLIPTLVVLIAWAIWVRRHSLLLAVGSLAFLLPQMILELLRPGSLQQWWTGVLTVNEIQLAYSAWVVRYDTMPAAYPPQQFFCMPGMAAAQDGQIGSPVGLLSHLLASLPTSIDLMAQKTTAWLMWTWSTPYYDAAEPAISQLGVMVAILVVLGAYGWVQAARRGELSRSLIVVVAALALGVLAGVVTSTPEARFAMPLVVLGMVGVLLVRFDRMGWRSLGAVAAIVVVVVLLGRHGLSHPAPAGFVSPEICASPTTTKG</sequence>
<evidence type="ECO:0000313" key="3">
    <source>
        <dbReference type="Proteomes" id="UP000199113"/>
    </source>
</evidence>
<dbReference type="RefSeq" id="WP_139227608.1">
    <property type="nucleotide sequence ID" value="NZ_FOKC01000001.1"/>
</dbReference>
<dbReference type="OrthoDB" id="5113142at2"/>
<feature type="transmembrane region" description="Helical" evidence="1">
    <location>
        <begin position="91"/>
        <end position="112"/>
    </location>
</feature>
<feature type="transmembrane region" description="Helical" evidence="1">
    <location>
        <begin position="141"/>
        <end position="157"/>
    </location>
</feature>
<feature type="transmembrane region" description="Helical" evidence="1">
    <location>
        <begin position="169"/>
        <end position="195"/>
    </location>
</feature>
<evidence type="ECO:0008006" key="4">
    <source>
        <dbReference type="Google" id="ProtNLM"/>
    </source>
</evidence>
<protein>
    <recommendedName>
        <fullName evidence="4">Dolichyl-phosphate-mannose-protein mannosyltransferase</fullName>
    </recommendedName>
</protein>
<keyword evidence="1" id="KW-0472">Membrane</keyword>